<evidence type="ECO:0000256" key="8">
    <source>
        <dbReference type="ARBA" id="ARBA00022801"/>
    </source>
</evidence>
<keyword evidence="10" id="KW-0411">Iron-sulfur</keyword>
<evidence type="ECO:0000256" key="5">
    <source>
        <dbReference type="ARBA" id="ARBA00022485"/>
    </source>
</evidence>
<evidence type="ECO:0000256" key="2">
    <source>
        <dbReference type="ARBA" id="ARBA00006521"/>
    </source>
</evidence>
<evidence type="ECO:0000256" key="9">
    <source>
        <dbReference type="ARBA" id="ARBA00023004"/>
    </source>
</evidence>
<dbReference type="InterPro" id="IPR005273">
    <property type="entry name" value="Ura-DNA_glyco_family4"/>
</dbReference>
<proteinExistence type="inferred from homology"/>
<evidence type="ECO:0000256" key="7">
    <source>
        <dbReference type="ARBA" id="ARBA00022763"/>
    </source>
</evidence>
<evidence type="ECO:0000256" key="1">
    <source>
        <dbReference type="ARBA" id="ARBA00001400"/>
    </source>
</evidence>
<evidence type="ECO:0000256" key="4">
    <source>
        <dbReference type="ARBA" id="ARBA00019403"/>
    </source>
</evidence>
<keyword evidence="5" id="KW-0004">4Fe-4S</keyword>
<protein>
    <recommendedName>
        <fullName evidence="4">Type-4 uracil-DNA glycosylase</fullName>
        <ecNumber evidence="3">3.2.2.27</ecNumber>
    </recommendedName>
</protein>
<reference evidence="14 15" key="1">
    <citation type="submission" date="2017-06" db="EMBL/GenBank/DDBJ databases">
        <title>Description of Rhodopirellula bahusiensis sp. nov.</title>
        <authorList>
            <person name="Kizina J."/>
            <person name="Harder J."/>
        </authorList>
    </citation>
    <scope>NUCLEOTIDE SEQUENCE [LARGE SCALE GENOMIC DNA]</scope>
    <source>
        <strain evidence="14 15">SWK21</strain>
    </source>
</reference>
<dbReference type="GO" id="GO:0051539">
    <property type="term" value="F:4 iron, 4 sulfur cluster binding"/>
    <property type="evidence" value="ECO:0007669"/>
    <property type="project" value="UniProtKB-KW"/>
</dbReference>
<evidence type="ECO:0000256" key="3">
    <source>
        <dbReference type="ARBA" id="ARBA00012030"/>
    </source>
</evidence>
<dbReference type="GO" id="GO:0006281">
    <property type="term" value="P:DNA repair"/>
    <property type="evidence" value="ECO:0007669"/>
    <property type="project" value="UniProtKB-KW"/>
</dbReference>
<evidence type="ECO:0000256" key="6">
    <source>
        <dbReference type="ARBA" id="ARBA00022723"/>
    </source>
</evidence>
<dbReference type="NCBIfam" id="TIGR00758">
    <property type="entry name" value="UDG_fam4"/>
    <property type="match status" value="1"/>
</dbReference>
<evidence type="ECO:0000256" key="12">
    <source>
        <dbReference type="SAM" id="MobiDB-lite"/>
    </source>
</evidence>
<evidence type="ECO:0000256" key="11">
    <source>
        <dbReference type="ARBA" id="ARBA00023204"/>
    </source>
</evidence>
<evidence type="ECO:0000259" key="13">
    <source>
        <dbReference type="SMART" id="SM00986"/>
    </source>
</evidence>
<gene>
    <name evidence="14" type="ORF">CEE69_08950</name>
</gene>
<keyword evidence="8" id="KW-0378">Hydrolase</keyword>
<sequence length="324" mass="35580">MLELSRNDRFFDAKTPLQLLMTSPEHDLDPGETFEAAGELLAHLQRGGVRFIPQANAESVESWSSRWIQAAGPAVSADPSTGVAAASDAQLQPKAPANKSSIGPEVKTPPPAPEGRLKPVESFSASDDPYPGSNLPIAERETELVNLASVVAGCTKCELLAKCRTQTVFGEGNPAARIVFFGEAPGADEDRQGRPFIGRAGQLLDKMVQACKLQREDIYLLNTVKCRPPENRNPEPTELANCRDYFEQQLQILRPEYIVCLGAVSAHSLLKTKLSIGRLRQRFHQYHESKVLVIYHPAYLLRNPDAKKAAWADLQMLMRDAGLA</sequence>
<dbReference type="SMART" id="SM00986">
    <property type="entry name" value="UDG"/>
    <property type="match status" value="1"/>
</dbReference>
<feature type="region of interest" description="Disordered" evidence="12">
    <location>
        <begin position="77"/>
        <end position="132"/>
    </location>
</feature>
<dbReference type="EC" id="3.2.2.27" evidence="3"/>
<dbReference type="SUPFAM" id="SSF52141">
    <property type="entry name" value="Uracil-DNA glycosylase-like"/>
    <property type="match status" value="1"/>
</dbReference>
<dbReference type="GO" id="GO:0046872">
    <property type="term" value="F:metal ion binding"/>
    <property type="evidence" value="ECO:0007669"/>
    <property type="project" value="UniProtKB-KW"/>
</dbReference>
<dbReference type="InterPro" id="IPR036895">
    <property type="entry name" value="Uracil-DNA_glycosylase-like_sf"/>
</dbReference>
<dbReference type="SMART" id="SM00987">
    <property type="entry name" value="UreE_C"/>
    <property type="match status" value="1"/>
</dbReference>
<organism evidence="14 15">
    <name type="scientific">Rhodopirellula bahusiensis</name>
    <dbReference type="NCBI Taxonomy" id="2014065"/>
    <lineage>
        <taxon>Bacteria</taxon>
        <taxon>Pseudomonadati</taxon>
        <taxon>Planctomycetota</taxon>
        <taxon>Planctomycetia</taxon>
        <taxon>Pirellulales</taxon>
        <taxon>Pirellulaceae</taxon>
        <taxon>Rhodopirellula</taxon>
    </lineage>
</organism>
<comment type="caution">
    <text evidence="14">The sequence shown here is derived from an EMBL/GenBank/DDBJ whole genome shotgun (WGS) entry which is preliminary data.</text>
</comment>
<keyword evidence="11" id="KW-0234">DNA repair</keyword>
<dbReference type="RefSeq" id="WP_099260353.1">
    <property type="nucleotide sequence ID" value="NZ_NIZW01000006.1"/>
</dbReference>
<keyword evidence="7" id="KW-0227">DNA damage</keyword>
<comment type="catalytic activity">
    <reaction evidence="1">
        <text>Hydrolyzes single-stranded DNA or mismatched double-stranded DNA and polynucleotides, releasing free uracil.</text>
        <dbReference type="EC" id="3.2.2.27"/>
    </reaction>
</comment>
<evidence type="ECO:0000256" key="10">
    <source>
        <dbReference type="ARBA" id="ARBA00023014"/>
    </source>
</evidence>
<dbReference type="InterPro" id="IPR005122">
    <property type="entry name" value="Uracil-DNA_glycosylase-like"/>
</dbReference>
<accession>A0A2G1WAR3</accession>
<dbReference type="PANTHER" id="PTHR33693">
    <property type="entry name" value="TYPE-5 URACIL-DNA GLYCOSYLASE"/>
    <property type="match status" value="1"/>
</dbReference>
<dbReference type="InterPro" id="IPR051536">
    <property type="entry name" value="UDG_Type-4/5"/>
</dbReference>
<dbReference type="Gene3D" id="3.40.470.10">
    <property type="entry name" value="Uracil-DNA glycosylase-like domain"/>
    <property type="match status" value="1"/>
</dbReference>
<dbReference type="OrthoDB" id="5290748at2"/>
<dbReference type="GeneID" id="90608306"/>
<dbReference type="PANTHER" id="PTHR33693:SF1">
    <property type="entry name" value="TYPE-4 URACIL-DNA GLYCOSYLASE"/>
    <property type="match status" value="1"/>
</dbReference>
<dbReference type="GO" id="GO:0004844">
    <property type="term" value="F:uracil DNA N-glycosylase activity"/>
    <property type="evidence" value="ECO:0007669"/>
    <property type="project" value="UniProtKB-EC"/>
</dbReference>
<feature type="domain" description="Uracil-DNA glycosylase-like" evidence="13">
    <location>
        <begin position="169"/>
        <end position="315"/>
    </location>
</feature>
<keyword evidence="15" id="KW-1185">Reference proteome</keyword>
<dbReference type="Proteomes" id="UP000225740">
    <property type="component" value="Unassembled WGS sequence"/>
</dbReference>
<comment type="similarity">
    <text evidence="2">Belongs to the uracil-DNA glycosylase (UDG) superfamily. Type 4 (UDGa) family.</text>
</comment>
<evidence type="ECO:0000313" key="14">
    <source>
        <dbReference type="EMBL" id="PHQ35719.1"/>
    </source>
</evidence>
<dbReference type="CDD" id="cd10030">
    <property type="entry name" value="UDG-F4_TTUDGA_SPO1dp_like"/>
    <property type="match status" value="1"/>
</dbReference>
<dbReference type="AlphaFoldDB" id="A0A2G1WAR3"/>
<keyword evidence="6" id="KW-0479">Metal-binding</keyword>
<dbReference type="Pfam" id="PF03167">
    <property type="entry name" value="UDG"/>
    <property type="match status" value="1"/>
</dbReference>
<keyword evidence="9" id="KW-0408">Iron</keyword>
<name>A0A2G1WAR3_9BACT</name>
<dbReference type="EMBL" id="NIZW01000006">
    <property type="protein sequence ID" value="PHQ35719.1"/>
    <property type="molecule type" value="Genomic_DNA"/>
</dbReference>
<evidence type="ECO:0000313" key="15">
    <source>
        <dbReference type="Proteomes" id="UP000225740"/>
    </source>
</evidence>